<dbReference type="GO" id="GO:0006935">
    <property type="term" value="P:chemotaxis"/>
    <property type="evidence" value="ECO:0007669"/>
    <property type="project" value="InterPro"/>
</dbReference>
<sequence length="541" mass="54814">MGQPGTVEDSAGGRRIWGDLKVGAKITIAVLVALAVASIATAVTLVQAGEVRSVGKSIYTNNVLPLQVVGDIREAFREYRADQNSMAVLPAGSAENTEKAQELDEDVAKIQSLAAEYRPNAASTSLVDDFTTAFQSYVDVADAQMTPAAKAGNLTLFNSVKTGAAAEPYSTASDALAKISEAEGAQASARADELDDRYASAVAISVAGMIIAIVIGLALALWVARGISRPLREVGSALDRMAAGDLTTEVPDPGTRDEVGMMAKGLRRTLRSMRASVAEVLQQAGRVTAASHELSDVAARIEAGATTTASGSQTASAAANQVATSVSTVAAASEQMSAAIAEISRSAASAVDVAQQALTTASQTNASVAALGAASVEVGDVVKVINSIAEQTNLLALNATIEAARAGEAGKGFAVVATEVKDLAQATAKATEEISSKIAAMQASSDEAAAALAQISSIVEQINEHQTTVASAVEEQTATTQEINRSIGQAATGVDHIALTVGDVSTTAGESSASAAQAAGAARELALTAGALNDSVRGFRV</sequence>
<dbReference type="InterPro" id="IPR024478">
    <property type="entry name" value="HlyB_4HB_MCP"/>
</dbReference>
<evidence type="ECO:0000256" key="5">
    <source>
        <dbReference type="PROSITE-ProRule" id="PRU00284"/>
    </source>
</evidence>
<proteinExistence type="inferred from homology"/>
<dbReference type="PANTHER" id="PTHR32089:SF112">
    <property type="entry name" value="LYSOZYME-LIKE PROTEIN-RELATED"/>
    <property type="match status" value="1"/>
</dbReference>
<dbReference type="SMART" id="SM00304">
    <property type="entry name" value="HAMP"/>
    <property type="match status" value="1"/>
</dbReference>
<evidence type="ECO:0000313" key="9">
    <source>
        <dbReference type="EMBL" id="SHN46273.1"/>
    </source>
</evidence>
<dbReference type="Pfam" id="PF12729">
    <property type="entry name" value="4HB_MCP_1"/>
    <property type="match status" value="1"/>
</dbReference>
<dbReference type="SMART" id="SM00283">
    <property type="entry name" value="MA"/>
    <property type="match status" value="1"/>
</dbReference>
<dbReference type="InterPro" id="IPR003660">
    <property type="entry name" value="HAMP_dom"/>
</dbReference>
<dbReference type="OrthoDB" id="5175478at2"/>
<dbReference type="AlphaFoldDB" id="A0A1M7RIZ4"/>
<dbReference type="Pfam" id="PF00015">
    <property type="entry name" value="MCPsignal"/>
    <property type="match status" value="1"/>
</dbReference>
<dbReference type="InterPro" id="IPR004089">
    <property type="entry name" value="MCPsignal_dom"/>
</dbReference>
<feature type="domain" description="HAMP" evidence="8">
    <location>
        <begin position="225"/>
        <end position="278"/>
    </location>
</feature>
<keyword evidence="6" id="KW-0472">Membrane</keyword>
<accession>A0A1M7RIZ4</accession>
<evidence type="ECO:0000256" key="2">
    <source>
        <dbReference type="ARBA" id="ARBA00022989"/>
    </source>
</evidence>
<evidence type="ECO:0000259" key="7">
    <source>
        <dbReference type="PROSITE" id="PS50111"/>
    </source>
</evidence>
<evidence type="ECO:0000256" key="3">
    <source>
        <dbReference type="ARBA" id="ARBA00023224"/>
    </source>
</evidence>
<keyword evidence="10" id="KW-1185">Reference proteome</keyword>
<dbReference type="Pfam" id="PF00672">
    <property type="entry name" value="HAMP"/>
    <property type="match status" value="1"/>
</dbReference>
<comment type="similarity">
    <text evidence="4">Belongs to the methyl-accepting chemotaxis (MCP) protein family.</text>
</comment>
<reference evidence="9 10" key="1">
    <citation type="submission" date="2016-11" db="EMBL/GenBank/DDBJ databases">
        <authorList>
            <person name="Jaros S."/>
            <person name="Januszkiewicz K."/>
            <person name="Wedrychowicz H."/>
        </authorList>
    </citation>
    <scope>NUCLEOTIDE SEQUENCE [LARGE SCALE GENOMIC DNA]</scope>
    <source>
        <strain evidence="9 10">DSM 46144</strain>
    </source>
</reference>
<dbReference type="PRINTS" id="PR00260">
    <property type="entry name" value="CHEMTRNSDUCR"/>
</dbReference>
<dbReference type="CDD" id="cd06225">
    <property type="entry name" value="HAMP"/>
    <property type="match status" value="1"/>
</dbReference>
<dbReference type="Gene3D" id="1.10.287.950">
    <property type="entry name" value="Methyl-accepting chemotaxis protein"/>
    <property type="match status" value="1"/>
</dbReference>
<dbReference type="STRING" id="134849.SAMN05443668_114106"/>
<keyword evidence="2 6" id="KW-1133">Transmembrane helix</keyword>
<evidence type="ECO:0000256" key="6">
    <source>
        <dbReference type="SAM" id="Phobius"/>
    </source>
</evidence>
<keyword evidence="3 5" id="KW-0807">Transducer</keyword>
<dbReference type="InterPro" id="IPR004090">
    <property type="entry name" value="Chemotax_Me-accpt_rcpt"/>
</dbReference>
<dbReference type="Proteomes" id="UP000184440">
    <property type="component" value="Unassembled WGS sequence"/>
</dbReference>
<dbReference type="EMBL" id="FRCS01000014">
    <property type="protein sequence ID" value="SHN46273.1"/>
    <property type="molecule type" value="Genomic_DNA"/>
</dbReference>
<evidence type="ECO:0000313" key="10">
    <source>
        <dbReference type="Proteomes" id="UP000184440"/>
    </source>
</evidence>
<gene>
    <name evidence="9" type="ORF">SAMN05443668_114106</name>
</gene>
<evidence type="ECO:0000259" key="8">
    <source>
        <dbReference type="PROSITE" id="PS50885"/>
    </source>
</evidence>
<dbReference type="GO" id="GO:0016020">
    <property type="term" value="C:membrane"/>
    <property type="evidence" value="ECO:0007669"/>
    <property type="project" value="InterPro"/>
</dbReference>
<dbReference type="GO" id="GO:0007165">
    <property type="term" value="P:signal transduction"/>
    <property type="evidence" value="ECO:0007669"/>
    <property type="project" value="UniProtKB-KW"/>
</dbReference>
<dbReference type="RefSeq" id="WP_143175595.1">
    <property type="nucleotide sequence ID" value="NZ_FRCS01000014.1"/>
</dbReference>
<keyword evidence="1 6" id="KW-0812">Transmembrane</keyword>
<evidence type="ECO:0000256" key="4">
    <source>
        <dbReference type="ARBA" id="ARBA00029447"/>
    </source>
</evidence>
<evidence type="ECO:0000256" key="1">
    <source>
        <dbReference type="ARBA" id="ARBA00022692"/>
    </source>
</evidence>
<feature type="domain" description="Methyl-accepting transducer" evidence="7">
    <location>
        <begin position="283"/>
        <end position="526"/>
    </location>
</feature>
<dbReference type="PANTHER" id="PTHR32089">
    <property type="entry name" value="METHYL-ACCEPTING CHEMOTAXIS PROTEIN MCPB"/>
    <property type="match status" value="1"/>
</dbReference>
<feature type="transmembrane region" description="Helical" evidence="6">
    <location>
        <begin position="198"/>
        <end position="224"/>
    </location>
</feature>
<organism evidence="9 10">
    <name type="scientific">Cryptosporangium aurantiacum</name>
    <dbReference type="NCBI Taxonomy" id="134849"/>
    <lineage>
        <taxon>Bacteria</taxon>
        <taxon>Bacillati</taxon>
        <taxon>Actinomycetota</taxon>
        <taxon>Actinomycetes</taxon>
        <taxon>Cryptosporangiales</taxon>
        <taxon>Cryptosporangiaceae</taxon>
        <taxon>Cryptosporangium</taxon>
    </lineage>
</organism>
<dbReference type="PROSITE" id="PS50885">
    <property type="entry name" value="HAMP"/>
    <property type="match status" value="1"/>
</dbReference>
<dbReference type="GO" id="GO:0004888">
    <property type="term" value="F:transmembrane signaling receptor activity"/>
    <property type="evidence" value="ECO:0007669"/>
    <property type="project" value="InterPro"/>
</dbReference>
<feature type="transmembrane region" description="Helical" evidence="6">
    <location>
        <begin position="26"/>
        <end position="46"/>
    </location>
</feature>
<dbReference type="PROSITE" id="PS50111">
    <property type="entry name" value="CHEMOTAXIS_TRANSDUC_2"/>
    <property type="match status" value="1"/>
</dbReference>
<dbReference type="SUPFAM" id="SSF58104">
    <property type="entry name" value="Methyl-accepting chemotaxis protein (MCP) signaling domain"/>
    <property type="match status" value="1"/>
</dbReference>
<name>A0A1M7RIZ4_9ACTN</name>
<protein>
    <submittedName>
        <fullName evidence="9">Methyl-accepting chemotaxis protein</fullName>
    </submittedName>
</protein>